<keyword evidence="3" id="KW-1185">Reference proteome</keyword>
<feature type="chain" id="PRO_5014988489" description="PsbP C-terminal domain-containing protein" evidence="1">
    <location>
        <begin position="21"/>
        <end position="204"/>
    </location>
</feature>
<proteinExistence type="predicted"/>
<reference evidence="2 3" key="1">
    <citation type="submission" date="2017-12" db="EMBL/GenBank/DDBJ databases">
        <title>Confluentibacter flavum sp. nov., isolated from the saline lake.</title>
        <authorList>
            <person name="Yu L."/>
        </authorList>
    </citation>
    <scope>NUCLEOTIDE SEQUENCE [LARGE SCALE GENOMIC DNA]</scope>
    <source>
        <strain evidence="2 3">3B</strain>
    </source>
</reference>
<dbReference type="OrthoDB" id="1367114at2"/>
<evidence type="ECO:0000313" key="3">
    <source>
        <dbReference type="Proteomes" id="UP000233435"/>
    </source>
</evidence>
<sequence length="204" mass="23516">MKKTILLLVTIIFISCNSNSQGTKENGKIENGIYTCNRFDWQISIPNGYEIRTVKDEQDLEEVGYETVNDQVPDGMTVRKNRPYLIGFGVDEKNYFSASFEPLEGTKKMTLPEHQKFVAKLISDSYATINGIKSEQELENKKIGDYDFYIIKGKLYNQKTDELLLTQLIYNTYIKNHLFSVSINYSTEQNGKTLIENFEKSLTE</sequence>
<protein>
    <recommendedName>
        <fullName evidence="4">PsbP C-terminal domain-containing protein</fullName>
    </recommendedName>
</protein>
<gene>
    <name evidence="2" type="ORF">CSW08_10705</name>
</gene>
<evidence type="ECO:0000256" key="1">
    <source>
        <dbReference type="SAM" id="SignalP"/>
    </source>
</evidence>
<comment type="caution">
    <text evidence="2">The sequence shown here is derived from an EMBL/GenBank/DDBJ whole genome shotgun (WGS) entry which is preliminary data.</text>
</comment>
<dbReference type="RefSeq" id="WP_106659884.1">
    <property type="nucleotide sequence ID" value="NZ_PJEO01000038.1"/>
</dbReference>
<keyword evidence="1" id="KW-0732">Signal</keyword>
<evidence type="ECO:0008006" key="4">
    <source>
        <dbReference type="Google" id="ProtNLM"/>
    </source>
</evidence>
<dbReference type="EMBL" id="PJEO01000038">
    <property type="protein sequence ID" value="PKQ44922.1"/>
    <property type="molecule type" value="Genomic_DNA"/>
</dbReference>
<name>A0A2N3HJ57_9FLAO</name>
<dbReference type="Proteomes" id="UP000233435">
    <property type="component" value="Unassembled WGS sequence"/>
</dbReference>
<feature type="signal peptide" evidence="1">
    <location>
        <begin position="1"/>
        <end position="20"/>
    </location>
</feature>
<dbReference type="PROSITE" id="PS51257">
    <property type="entry name" value="PROKAR_LIPOPROTEIN"/>
    <property type="match status" value="1"/>
</dbReference>
<dbReference type="AlphaFoldDB" id="A0A2N3HJ57"/>
<evidence type="ECO:0000313" key="2">
    <source>
        <dbReference type="EMBL" id="PKQ44922.1"/>
    </source>
</evidence>
<organism evidence="2 3">
    <name type="scientific">Confluentibacter flavum</name>
    <dbReference type="NCBI Taxonomy" id="1909700"/>
    <lineage>
        <taxon>Bacteria</taxon>
        <taxon>Pseudomonadati</taxon>
        <taxon>Bacteroidota</taxon>
        <taxon>Flavobacteriia</taxon>
        <taxon>Flavobacteriales</taxon>
        <taxon>Flavobacteriaceae</taxon>
        <taxon>Confluentibacter</taxon>
    </lineage>
</organism>
<accession>A0A2N3HJ57</accession>